<dbReference type="Pfam" id="PF11197">
    <property type="entry name" value="DUF2835"/>
    <property type="match status" value="1"/>
</dbReference>
<protein>
    <recommendedName>
        <fullName evidence="3">DUF2835 domain-containing protein</fullName>
    </recommendedName>
</protein>
<gene>
    <name evidence="1" type="ORF">GCM10007895_33760</name>
</gene>
<dbReference type="RefSeq" id="WP_095507185.1">
    <property type="nucleotide sequence ID" value="NZ_BSNC01000016.1"/>
</dbReference>
<dbReference type="Proteomes" id="UP001161422">
    <property type="component" value="Unassembled WGS sequence"/>
</dbReference>
<proteinExistence type="predicted"/>
<reference evidence="1" key="2">
    <citation type="submission" date="2023-01" db="EMBL/GenBank/DDBJ databases">
        <title>Draft genome sequence of Paraferrimonas sedimenticola strain NBRC 101628.</title>
        <authorList>
            <person name="Sun Q."/>
            <person name="Mori K."/>
        </authorList>
    </citation>
    <scope>NUCLEOTIDE SEQUENCE</scope>
    <source>
        <strain evidence="1">NBRC 101628</strain>
    </source>
</reference>
<evidence type="ECO:0000313" key="2">
    <source>
        <dbReference type="Proteomes" id="UP001161422"/>
    </source>
</evidence>
<comment type="caution">
    <text evidence="1">The sequence shown here is derived from an EMBL/GenBank/DDBJ whole genome shotgun (WGS) entry which is preliminary data.</text>
</comment>
<reference evidence="1" key="1">
    <citation type="journal article" date="2014" name="Int. J. Syst. Evol. Microbiol.">
        <title>Complete genome sequence of Corynebacterium casei LMG S-19264T (=DSM 44701T), isolated from a smear-ripened cheese.</title>
        <authorList>
            <consortium name="US DOE Joint Genome Institute (JGI-PGF)"/>
            <person name="Walter F."/>
            <person name="Albersmeier A."/>
            <person name="Kalinowski J."/>
            <person name="Ruckert C."/>
        </authorList>
    </citation>
    <scope>NUCLEOTIDE SEQUENCE</scope>
    <source>
        <strain evidence="1">NBRC 101628</strain>
    </source>
</reference>
<accession>A0AA37RZU0</accession>
<evidence type="ECO:0008006" key="3">
    <source>
        <dbReference type="Google" id="ProtNLM"/>
    </source>
</evidence>
<evidence type="ECO:0000313" key="1">
    <source>
        <dbReference type="EMBL" id="GLP98069.1"/>
    </source>
</evidence>
<dbReference type="EMBL" id="BSNC01000016">
    <property type="protein sequence ID" value="GLP98069.1"/>
    <property type="molecule type" value="Genomic_DNA"/>
</dbReference>
<name>A0AA37RZU0_9GAMM</name>
<dbReference type="InterPro" id="IPR021363">
    <property type="entry name" value="DUF2835"/>
</dbReference>
<dbReference type="AlphaFoldDB" id="A0AA37RZU0"/>
<organism evidence="1 2">
    <name type="scientific">Paraferrimonas sedimenticola</name>
    <dbReference type="NCBI Taxonomy" id="375674"/>
    <lineage>
        <taxon>Bacteria</taxon>
        <taxon>Pseudomonadati</taxon>
        <taxon>Pseudomonadota</taxon>
        <taxon>Gammaproteobacteria</taxon>
        <taxon>Alteromonadales</taxon>
        <taxon>Ferrimonadaceae</taxon>
        <taxon>Paraferrimonas</taxon>
    </lineage>
</organism>
<keyword evidence="2" id="KW-1185">Reference proteome</keyword>
<sequence length="73" mass="8676">MQTEFYINLSYQQMLPYYQGSLQHVEVRDRLGRVLHIHARHFRSYFSPSGIQGLFRIQLSENGEFLSLQRISS</sequence>